<organism evidence="1 2">
    <name type="scientific">Agaricus bisporus var. burnettii (strain JB137-S8 / ATCC MYA-4627 / FGSC 10392)</name>
    <name type="common">White button mushroom</name>
    <dbReference type="NCBI Taxonomy" id="597362"/>
    <lineage>
        <taxon>Eukaryota</taxon>
        <taxon>Fungi</taxon>
        <taxon>Dikarya</taxon>
        <taxon>Basidiomycota</taxon>
        <taxon>Agaricomycotina</taxon>
        <taxon>Agaricomycetes</taxon>
        <taxon>Agaricomycetidae</taxon>
        <taxon>Agaricales</taxon>
        <taxon>Agaricineae</taxon>
        <taxon>Agaricaceae</taxon>
        <taxon>Agaricus</taxon>
    </lineage>
</organism>
<dbReference type="KEGG" id="abp:AGABI1DRAFT114100"/>
<reference evidence="2" key="1">
    <citation type="journal article" date="2012" name="Proc. Natl. Acad. Sci. U.S.A.">
        <title>Genome sequence of the button mushroom Agaricus bisporus reveals mechanisms governing adaptation to a humic-rich ecological niche.</title>
        <authorList>
            <person name="Morin E."/>
            <person name="Kohler A."/>
            <person name="Baker A.R."/>
            <person name="Foulongne-Oriol M."/>
            <person name="Lombard V."/>
            <person name="Nagy L.G."/>
            <person name="Ohm R.A."/>
            <person name="Patyshakuliyeva A."/>
            <person name="Brun A."/>
            <person name="Aerts A.L."/>
            <person name="Bailey A.M."/>
            <person name="Billette C."/>
            <person name="Coutinho P.M."/>
            <person name="Deakin G."/>
            <person name="Doddapaneni H."/>
            <person name="Floudas D."/>
            <person name="Grimwood J."/>
            <person name="Hilden K."/>
            <person name="Kuees U."/>
            <person name="LaButti K.M."/>
            <person name="Lapidus A."/>
            <person name="Lindquist E.A."/>
            <person name="Lucas S.M."/>
            <person name="Murat C."/>
            <person name="Riley R.W."/>
            <person name="Salamov A.A."/>
            <person name="Schmutz J."/>
            <person name="Subramanian V."/>
            <person name="Woesten H.A.B."/>
            <person name="Xu J."/>
            <person name="Eastwood D.C."/>
            <person name="Foster G.D."/>
            <person name="Sonnenberg A.S."/>
            <person name="Cullen D."/>
            <person name="de Vries R.P."/>
            <person name="Lundell T."/>
            <person name="Hibbett D.S."/>
            <person name="Henrissat B."/>
            <person name="Burton K.S."/>
            <person name="Kerrigan R.W."/>
            <person name="Challen M.P."/>
            <person name="Grigoriev I.V."/>
            <person name="Martin F."/>
        </authorList>
    </citation>
    <scope>NUCLEOTIDE SEQUENCE [LARGE SCALE GENOMIC DNA]</scope>
    <source>
        <strain evidence="2">JB137-S8 / ATCC MYA-4627 / FGSC 10392</strain>
    </source>
</reference>
<protein>
    <submittedName>
        <fullName evidence="1">Uncharacterized protein</fullName>
    </submittedName>
</protein>
<dbReference type="eggNOG" id="ENOG502SRUT">
    <property type="taxonomic scope" value="Eukaryota"/>
</dbReference>
<dbReference type="InParanoid" id="K5WVV1"/>
<accession>K5WVV1</accession>
<dbReference type="HOGENOM" id="CLU_089679_0_0_1"/>
<dbReference type="OrthoDB" id="2887913at2759"/>
<dbReference type="Proteomes" id="UP000008493">
    <property type="component" value="Unassembled WGS sequence"/>
</dbReference>
<dbReference type="EMBL" id="JH971390">
    <property type="protein sequence ID" value="EKM79571.1"/>
    <property type="molecule type" value="Genomic_DNA"/>
</dbReference>
<evidence type="ECO:0000313" key="2">
    <source>
        <dbReference type="Proteomes" id="UP000008493"/>
    </source>
</evidence>
<dbReference type="GeneID" id="18824207"/>
<evidence type="ECO:0000313" key="1">
    <source>
        <dbReference type="EMBL" id="EKM79571.1"/>
    </source>
</evidence>
<gene>
    <name evidence="1" type="ORF">AGABI1DRAFT_114100</name>
</gene>
<sequence>MTHGPEFWLAYQFLSRGNIAPTTQLIELESPSYKLVDLEDVLEYAAPPYDDDVYDDAVNSLRTDIQVFRQGFVEPHFRPVTTWVRKDGAPVHPSDVVEELIKQNVGKCPESAIKLVVEDAPTTLWFTYHYVHNPTAKVSIQRVRLNQGYRFEHLAHLTNYVFAQGYLPGHYRPLVHWETPCGKKLGEDMHVADLLGDGFGVADHKAIKLVIDAQPFHHHPHHHHHIPSPCEPHHPHHLPPCSPRMPSPTVPSSPTCHIPSPIHNHHHNCPF</sequence>
<keyword evidence="2" id="KW-1185">Reference proteome</keyword>
<dbReference type="OMA" id="PAVWFSY"/>
<dbReference type="RefSeq" id="XP_007330196.1">
    <property type="nucleotide sequence ID" value="XM_007330134.1"/>
</dbReference>
<dbReference type="AlphaFoldDB" id="K5WVV1"/>
<proteinExistence type="predicted"/>
<name>K5WVV1_AGABU</name>